<feature type="transmembrane region" description="Helical" evidence="6">
    <location>
        <begin position="74"/>
        <end position="96"/>
    </location>
</feature>
<feature type="domain" description="EamA" evidence="7">
    <location>
        <begin position="156"/>
        <end position="286"/>
    </location>
</feature>
<dbReference type="AlphaFoldDB" id="A0A7C4TER5"/>
<keyword evidence="2" id="KW-1003">Cell membrane</keyword>
<keyword evidence="5 6" id="KW-0472">Membrane</keyword>
<feature type="transmembrane region" description="Helical" evidence="6">
    <location>
        <begin position="157"/>
        <end position="174"/>
    </location>
</feature>
<name>A0A7C4TER5_UNCW3</name>
<feature type="transmembrane region" description="Helical" evidence="6">
    <location>
        <begin position="271"/>
        <end position="288"/>
    </location>
</feature>
<keyword evidence="4 6" id="KW-1133">Transmembrane helix</keyword>
<evidence type="ECO:0000259" key="7">
    <source>
        <dbReference type="Pfam" id="PF00892"/>
    </source>
</evidence>
<protein>
    <submittedName>
        <fullName evidence="8">DMT family transporter</fullName>
    </submittedName>
</protein>
<evidence type="ECO:0000256" key="6">
    <source>
        <dbReference type="SAM" id="Phobius"/>
    </source>
</evidence>
<comment type="subcellular location">
    <subcellularLocation>
        <location evidence="1">Cell membrane</location>
        <topology evidence="1">Multi-pass membrane protein</topology>
    </subcellularLocation>
</comment>
<dbReference type="EMBL" id="DTGZ01000176">
    <property type="protein sequence ID" value="HGV98502.1"/>
    <property type="molecule type" value="Genomic_DNA"/>
</dbReference>
<feature type="transmembrane region" description="Helical" evidence="6">
    <location>
        <begin position="128"/>
        <end position="145"/>
    </location>
</feature>
<comment type="caution">
    <text evidence="8">The sequence shown here is derived from an EMBL/GenBank/DDBJ whole genome shotgun (WGS) entry which is preliminary data.</text>
</comment>
<evidence type="ECO:0000313" key="8">
    <source>
        <dbReference type="EMBL" id="HGV98502.1"/>
    </source>
</evidence>
<evidence type="ECO:0000256" key="3">
    <source>
        <dbReference type="ARBA" id="ARBA00022692"/>
    </source>
</evidence>
<feature type="domain" description="EamA" evidence="7">
    <location>
        <begin position="8"/>
        <end position="142"/>
    </location>
</feature>
<feature type="transmembrane region" description="Helical" evidence="6">
    <location>
        <begin position="34"/>
        <end position="54"/>
    </location>
</feature>
<dbReference type="SUPFAM" id="SSF103481">
    <property type="entry name" value="Multidrug resistance efflux transporter EmrE"/>
    <property type="match status" value="2"/>
</dbReference>
<dbReference type="InterPro" id="IPR037185">
    <property type="entry name" value="EmrE-like"/>
</dbReference>
<accession>A0A7C4TER5</accession>
<evidence type="ECO:0000256" key="2">
    <source>
        <dbReference type="ARBA" id="ARBA00022475"/>
    </source>
</evidence>
<proteinExistence type="predicted"/>
<evidence type="ECO:0000256" key="4">
    <source>
        <dbReference type="ARBA" id="ARBA00022989"/>
    </source>
</evidence>
<organism evidence="8">
    <name type="scientific">candidate division WOR-3 bacterium</name>
    <dbReference type="NCBI Taxonomy" id="2052148"/>
    <lineage>
        <taxon>Bacteria</taxon>
        <taxon>Bacteria division WOR-3</taxon>
    </lineage>
</organism>
<feature type="transmembrane region" description="Helical" evidence="6">
    <location>
        <begin position="213"/>
        <end position="234"/>
    </location>
</feature>
<feature type="transmembrane region" description="Helical" evidence="6">
    <location>
        <begin position="186"/>
        <end position="207"/>
    </location>
</feature>
<dbReference type="Pfam" id="PF00892">
    <property type="entry name" value="EamA"/>
    <property type="match status" value="2"/>
</dbReference>
<dbReference type="PANTHER" id="PTHR32322:SF18">
    <property type="entry name" value="S-ADENOSYLMETHIONINE_S-ADENOSYLHOMOCYSTEINE TRANSPORTER"/>
    <property type="match status" value="1"/>
</dbReference>
<dbReference type="GO" id="GO:0005886">
    <property type="term" value="C:plasma membrane"/>
    <property type="evidence" value="ECO:0007669"/>
    <property type="project" value="UniProtKB-SubCell"/>
</dbReference>
<reference evidence="8" key="1">
    <citation type="journal article" date="2020" name="mSystems">
        <title>Genome- and Community-Level Interaction Insights into Carbon Utilization and Element Cycling Functions of Hydrothermarchaeota in Hydrothermal Sediment.</title>
        <authorList>
            <person name="Zhou Z."/>
            <person name="Liu Y."/>
            <person name="Xu W."/>
            <person name="Pan J."/>
            <person name="Luo Z.H."/>
            <person name="Li M."/>
        </authorList>
    </citation>
    <scope>NUCLEOTIDE SEQUENCE [LARGE SCALE GENOMIC DNA]</scope>
    <source>
        <strain evidence="8">SpSt-774</strain>
    </source>
</reference>
<dbReference type="InterPro" id="IPR050638">
    <property type="entry name" value="AA-Vitamin_Transporters"/>
</dbReference>
<dbReference type="PANTHER" id="PTHR32322">
    <property type="entry name" value="INNER MEMBRANE TRANSPORTER"/>
    <property type="match status" value="1"/>
</dbReference>
<gene>
    <name evidence="8" type="ORF">ENV60_09445</name>
</gene>
<feature type="transmembrane region" description="Helical" evidence="6">
    <location>
        <begin position="102"/>
        <end position="119"/>
    </location>
</feature>
<evidence type="ECO:0000256" key="5">
    <source>
        <dbReference type="ARBA" id="ARBA00023136"/>
    </source>
</evidence>
<sequence>MPSMRRPYFYAILVVLFWATVASAFKISLRFLNFIQLLFWSSLFSAILLFIIVLAQRKMPDLIESYKNFWKNSLISGFLNPFLYYFILFKAYSLLLAQEAQPLNQTWAIILAILSAILLKQPLYPKSIIALCISFFGVLIITTHLEFRNLKFSNPLGVILALGSAFVWSIYWIYNLKDQRDVIVKLLTNFTFGLLFILPVIFLTKNFSIPDLSGILCGIYVGTFEMGITFVLWLKALKLAPVAARITNLIYLVPFFSLIIIGLVLKERIQIWTILGLIFIITGIIIQTK</sequence>
<dbReference type="InterPro" id="IPR000620">
    <property type="entry name" value="EamA_dom"/>
</dbReference>
<evidence type="ECO:0000256" key="1">
    <source>
        <dbReference type="ARBA" id="ARBA00004651"/>
    </source>
</evidence>
<keyword evidence="3 6" id="KW-0812">Transmembrane</keyword>
<feature type="transmembrane region" description="Helical" evidence="6">
    <location>
        <begin position="246"/>
        <end position="265"/>
    </location>
</feature>